<dbReference type="Proteomes" id="UP000712600">
    <property type="component" value="Unassembled WGS sequence"/>
</dbReference>
<comment type="pathway">
    <text evidence="2">Protein modification; protein ubiquitination.</text>
</comment>
<accession>A0A8S9NN80</accession>
<protein>
    <recommendedName>
        <fullName evidence="3">RING-type E3 ubiquitin transferase</fullName>
        <ecNumber evidence="3">2.3.2.27</ecNumber>
    </recommendedName>
</protein>
<evidence type="ECO:0000313" key="10">
    <source>
        <dbReference type="EMBL" id="KAF2576364.1"/>
    </source>
</evidence>
<proteinExistence type="predicted"/>
<dbReference type="GO" id="GO:0061630">
    <property type="term" value="F:ubiquitin protein ligase activity"/>
    <property type="evidence" value="ECO:0007669"/>
    <property type="project" value="UniProtKB-EC"/>
</dbReference>
<evidence type="ECO:0000256" key="1">
    <source>
        <dbReference type="ARBA" id="ARBA00000900"/>
    </source>
</evidence>
<reference evidence="11" key="1">
    <citation type="submission" date="2019-12" db="EMBL/GenBank/DDBJ databases">
        <title>Genome sequencing and annotation of Brassica cretica.</title>
        <authorList>
            <person name="Studholme D.J."/>
            <person name="Sarris P."/>
        </authorList>
    </citation>
    <scope>NUCLEOTIDE SEQUENCE</scope>
    <source>
        <strain evidence="11">PFS-109/04</strain>
        <tissue evidence="11">Leaf</tissue>
    </source>
</reference>
<evidence type="ECO:0000256" key="7">
    <source>
        <dbReference type="ARBA" id="ARBA00022786"/>
    </source>
</evidence>
<gene>
    <name evidence="11" type="ORF">F2Q69_00039373</name>
    <name evidence="10" type="ORF">F2Q70_00000032</name>
</gene>
<evidence type="ECO:0000256" key="5">
    <source>
        <dbReference type="ARBA" id="ARBA00022723"/>
    </source>
</evidence>
<evidence type="ECO:0000256" key="3">
    <source>
        <dbReference type="ARBA" id="ARBA00012483"/>
    </source>
</evidence>
<evidence type="ECO:0000256" key="8">
    <source>
        <dbReference type="ARBA" id="ARBA00022833"/>
    </source>
</evidence>
<dbReference type="AlphaFoldDB" id="A0A8S9NN80"/>
<dbReference type="InterPro" id="IPR013083">
    <property type="entry name" value="Znf_RING/FYVE/PHD"/>
</dbReference>
<evidence type="ECO:0000256" key="4">
    <source>
        <dbReference type="ARBA" id="ARBA00022679"/>
    </source>
</evidence>
<dbReference type="SUPFAM" id="SSF57850">
    <property type="entry name" value="RING/U-box"/>
    <property type="match status" value="1"/>
</dbReference>
<name>A0A8S9NN80_BRACR</name>
<dbReference type="InterPro" id="IPR024766">
    <property type="entry name" value="Znf_RING_H2"/>
</dbReference>
<dbReference type="EMBL" id="QGKY02001015">
    <property type="protein sequence ID" value="KAF2576364.1"/>
    <property type="molecule type" value="Genomic_DNA"/>
</dbReference>
<keyword evidence="5" id="KW-0479">Metal-binding</keyword>
<dbReference type="PANTHER" id="PTHR46463">
    <property type="entry name" value="ZINC FINGER, RING/FYVE/PHD-TYPE"/>
    <property type="match status" value="1"/>
</dbReference>
<reference evidence="10" key="2">
    <citation type="submission" date="2019-12" db="EMBL/GenBank/DDBJ databases">
        <title>Genome sequencing and annotation of Brassica cretica.</title>
        <authorList>
            <person name="Studholme D.J."/>
            <person name="Sarris P.F."/>
        </authorList>
    </citation>
    <scope>NUCLEOTIDE SEQUENCE</scope>
    <source>
        <strain evidence="10">PFS-102/07</strain>
        <tissue evidence="10">Leaf</tissue>
    </source>
</reference>
<dbReference type="EMBL" id="QGKX02001621">
    <property type="protein sequence ID" value="KAF3503317.1"/>
    <property type="molecule type" value="Genomic_DNA"/>
</dbReference>
<comment type="caution">
    <text evidence="11">The sequence shown here is derived from an EMBL/GenBank/DDBJ whole genome shotgun (WGS) entry which is preliminary data.</text>
</comment>
<comment type="catalytic activity">
    <reaction evidence="1">
        <text>S-ubiquitinyl-[E2 ubiquitin-conjugating enzyme]-L-cysteine + [acceptor protein]-L-lysine = [E2 ubiquitin-conjugating enzyme]-L-cysteine + N(6)-ubiquitinyl-[acceptor protein]-L-lysine.</text>
        <dbReference type="EC" id="2.3.2.27"/>
    </reaction>
</comment>
<dbReference type="GO" id="GO:0008270">
    <property type="term" value="F:zinc ion binding"/>
    <property type="evidence" value="ECO:0007669"/>
    <property type="project" value="UniProtKB-KW"/>
</dbReference>
<keyword evidence="6" id="KW-0863">Zinc-finger</keyword>
<organism evidence="11 12">
    <name type="scientific">Brassica cretica</name>
    <name type="common">Mustard</name>
    <dbReference type="NCBI Taxonomy" id="69181"/>
    <lineage>
        <taxon>Eukaryota</taxon>
        <taxon>Viridiplantae</taxon>
        <taxon>Streptophyta</taxon>
        <taxon>Embryophyta</taxon>
        <taxon>Tracheophyta</taxon>
        <taxon>Spermatophyta</taxon>
        <taxon>Magnoliopsida</taxon>
        <taxon>eudicotyledons</taxon>
        <taxon>Gunneridae</taxon>
        <taxon>Pentapetalae</taxon>
        <taxon>rosids</taxon>
        <taxon>malvids</taxon>
        <taxon>Brassicales</taxon>
        <taxon>Brassicaceae</taxon>
        <taxon>Brassiceae</taxon>
        <taxon>Brassica</taxon>
    </lineage>
</organism>
<dbReference type="Pfam" id="PF12678">
    <property type="entry name" value="zf-rbx1"/>
    <property type="match status" value="1"/>
</dbReference>
<feature type="domain" description="Zinc finger RING-H2-type" evidence="9">
    <location>
        <begin position="15"/>
        <end position="44"/>
    </location>
</feature>
<dbReference type="PANTHER" id="PTHR46463:SF83">
    <property type="entry name" value="RING-TYPE DOMAIN-CONTAINING PROTEIN"/>
    <property type="match status" value="1"/>
</dbReference>
<dbReference type="GO" id="GO:0005829">
    <property type="term" value="C:cytosol"/>
    <property type="evidence" value="ECO:0007669"/>
    <property type="project" value="TreeGrafter"/>
</dbReference>
<keyword evidence="7" id="KW-0833">Ubl conjugation pathway</keyword>
<keyword evidence="4" id="KW-0808">Transferase</keyword>
<dbReference type="Gene3D" id="3.30.40.10">
    <property type="entry name" value="Zinc/RING finger domain, C3HC4 (zinc finger)"/>
    <property type="match status" value="1"/>
</dbReference>
<evidence type="ECO:0000313" key="11">
    <source>
        <dbReference type="EMBL" id="KAF3503317.1"/>
    </source>
</evidence>
<keyword evidence="8" id="KW-0862">Zinc</keyword>
<evidence type="ECO:0000313" key="12">
    <source>
        <dbReference type="Proteomes" id="UP000712600"/>
    </source>
</evidence>
<evidence type="ECO:0000259" key="9">
    <source>
        <dbReference type="Pfam" id="PF12678"/>
    </source>
</evidence>
<evidence type="ECO:0000256" key="6">
    <source>
        <dbReference type="ARBA" id="ARBA00022771"/>
    </source>
</evidence>
<dbReference type="EC" id="2.3.2.27" evidence="3"/>
<sequence length="55" mass="6376">MGSFAYLMPEYEADNPKIKTNCEHDFHLSCILEWMERSDGCPICDKEAVFDDCLN</sequence>
<evidence type="ECO:0000256" key="2">
    <source>
        <dbReference type="ARBA" id="ARBA00004906"/>
    </source>
</evidence>